<dbReference type="Proteomes" id="UP000799424">
    <property type="component" value="Unassembled WGS sequence"/>
</dbReference>
<feature type="domain" description="Heterokaryon incompatibility" evidence="1">
    <location>
        <begin position="148"/>
        <end position="296"/>
    </location>
</feature>
<name>A0A6A7A892_9PLEO</name>
<organism evidence="2 3">
    <name type="scientific">Ophiobolus disseminans</name>
    <dbReference type="NCBI Taxonomy" id="1469910"/>
    <lineage>
        <taxon>Eukaryota</taxon>
        <taxon>Fungi</taxon>
        <taxon>Dikarya</taxon>
        <taxon>Ascomycota</taxon>
        <taxon>Pezizomycotina</taxon>
        <taxon>Dothideomycetes</taxon>
        <taxon>Pleosporomycetidae</taxon>
        <taxon>Pleosporales</taxon>
        <taxon>Pleosporineae</taxon>
        <taxon>Phaeosphaeriaceae</taxon>
        <taxon>Ophiobolus</taxon>
    </lineage>
</organism>
<dbReference type="AlphaFoldDB" id="A0A6A7A892"/>
<sequence>MDFTCPASLTCPSCIMLRKAVDPFVQAAGDLEIHDVGIQLSKARNGRLTMEYFRKKPRDELREFDLIDISTDENRACPWPSITVEPRGVRNPDAAAQRITQWLETCKNGHERCQLDLAHQALPTRVIDVSGEGKLRLRVTDVYDEGRYACLSHCWGGLSVLCTTTSTYTSYQHHIPWDDLPTTFKHAIELTKRIGIRYLWIDSLCIIQDDLGDWRHEGSKMASIYANSYITFAAAASKNPTEGLYKPDGPERYFTYQSQRSDDQAPYTIYVQPQRDHLAFIAGVLPLMQRAWYFQERILSPRVVSFAESELYWECRVTQCCECGDQWPQRSFSEMPKPDISPYPDHIVSTQVNDWYKWQHLVKRYTRLNLTFQTDTLPALQGIATMYQQTVKSVYLAGLWEKNLLQSLLWRSELFGNRPNKYRAPTWSWPSIHGWIEWWPGLISVTDEVASILSASTIPAGLDPRGEIIGGSLVLQGRCIPATVGYRGINENFCPANCVRLTSGLHVGPGEWYPDISTNATTQTEILLMQMVELQSAIPKAMFFLGLKKLEDRDGTYERVGCARTENGGVIAAFRDHGEERVVTVA</sequence>
<dbReference type="OrthoDB" id="5362512at2759"/>
<evidence type="ECO:0000313" key="3">
    <source>
        <dbReference type="Proteomes" id="UP000799424"/>
    </source>
</evidence>
<dbReference type="PANTHER" id="PTHR33112:SF9">
    <property type="entry name" value="HETEROKARYON INCOMPATIBILITY DOMAIN-CONTAINING PROTEIN"/>
    <property type="match status" value="1"/>
</dbReference>
<keyword evidence="3" id="KW-1185">Reference proteome</keyword>
<reference evidence="2" key="1">
    <citation type="journal article" date="2020" name="Stud. Mycol.">
        <title>101 Dothideomycetes genomes: a test case for predicting lifestyles and emergence of pathogens.</title>
        <authorList>
            <person name="Haridas S."/>
            <person name="Albert R."/>
            <person name="Binder M."/>
            <person name="Bloem J."/>
            <person name="Labutti K."/>
            <person name="Salamov A."/>
            <person name="Andreopoulos B."/>
            <person name="Baker S."/>
            <person name="Barry K."/>
            <person name="Bills G."/>
            <person name="Bluhm B."/>
            <person name="Cannon C."/>
            <person name="Castanera R."/>
            <person name="Culley D."/>
            <person name="Daum C."/>
            <person name="Ezra D."/>
            <person name="Gonzalez J."/>
            <person name="Henrissat B."/>
            <person name="Kuo A."/>
            <person name="Liang C."/>
            <person name="Lipzen A."/>
            <person name="Lutzoni F."/>
            <person name="Magnuson J."/>
            <person name="Mondo S."/>
            <person name="Nolan M."/>
            <person name="Ohm R."/>
            <person name="Pangilinan J."/>
            <person name="Park H.-J."/>
            <person name="Ramirez L."/>
            <person name="Alfaro M."/>
            <person name="Sun H."/>
            <person name="Tritt A."/>
            <person name="Yoshinaga Y."/>
            <person name="Zwiers L.-H."/>
            <person name="Turgeon B."/>
            <person name="Goodwin S."/>
            <person name="Spatafora J."/>
            <person name="Crous P."/>
            <person name="Grigoriev I."/>
        </authorList>
    </citation>
    <scope>NUCLEOTIDE SEQUENCE</scope>
    <source>
        <strain evidence="2">CBS 113818</strain>
    </source>
</reference>
<evidence type="ECO:0000259" key="1">
    <source>
        <dbReference type="Pfam" id="PF06985"/>
    </source>
</evidence>
<protein>
    <submittedName>
        <fullName evidence="2">HET-domain-containing protein</fullName>
    </submittedName>
</protein>
<dbReference type="InterPro" id="IPR010730">
    <property type="entry name" value="HET"/>
</dbReference>
<dbReference type="Pfam" id="PF06985">
    <property type="entry name" value="HET"/>
    <property type="match status" value="1"/>
</dbReference>
<dbReference type="PANTHER" id="PTHR33112">
    <property type="entry name" value="DOMAIN PROTEIN, PUTATIVE-RELATED"/>
    <property type="match status" value="1"/>
</dbReference>
<evidence type="ECO:0000313" key="2">
    <source>
        <dbReference type="EMBL" id="KAF2829502.1"/>
    </source>
</evidence>
<gene>
    <name evidence="2" type="ORF">CC86DRAFT_404140</name>
</gene>
<accession>A0A6A7A892</accession>
<dbReference type="EMBL" id="MU006221">
    <property type="protein sequence ID" value="KAF2829502.1"/>
    <property type="molecule type" value="Genomic_DNA"/>
</dbReference>
<proteinExistence type="predicted"/>